<evidence type="ECO:0000313" key="2">
    <source>
        <dbReference type="Proteomes" id="UP001291623"/>
    </source>
</evidence>
<dbReference type="AlphaFoldDB" id="A0AAE1SMZ5"/>
<evidence type="ECO:0000313" key="1">
    <source>
        <dbReference type="EMBL" id="KAK4372616.1"/>
    </source>
</evidence>
<dbReference type="Proteomes" id="UP001291623">
    <property type="component" value="Unassembled WGS sequence"/>
</dbReference>
<name>A0AAE1SMZ5_9SOLA</name>
<accession>A0AAE1SMZ5</accession>
<gene>
    <name evidence="1" type="ORF">RND71_008000</name>
</gene>
<sequence>MVESIECVGKARDYGRKAEVSAKRRSSQNILTLYRQEARAQQLREIRVPKLYTITMPSIGDRSMDYFFYVCHMKKLSKPCKKLKERQNERNEVERGGGRIYLELAVSESQV</sequence>
<organism evidence="1 2">
    <name type="scientific">Anisodus tanguticus</name>
    <dbReference type="NCBI Taxonomy" id="243964"/>
    <lineage>
        <taxon>Eukaryota</taxon>
        <taxon>Viridiplantae</taxon>
        <taxon>Streptophyta</taxon>
        <taxon>Embryophyta</taxon>
        <taxon>Tracheophyta</taxon>
        <taxon>Spermatophyta</taxon>
        <taxon>Magnoliopsida</taxon>
        <taxon>eudicotyledons</taxon>
        <taxon>Gunneridae</taxon>
        <taxon>Pentapetalae</taxon>
        <taxon>asterids</taxon>
        <taxon>lamiids</taxon>
        <taxon>Solanales</taxon>
        <taxon>Solanaceae</taxon>
        <taxon>Solanoideae</taxon>
        <taxon>Hyoscyameae</taxon>
        <taxon>Anisodus</taxon>
    </lineage>
</organism>
<keyword evidence="2" id="KW-1185">Reference proteome</keyword>
<proteinExistence type="predicted"/>
<protein>
    <submittedName>
        <fullName evidence="1">Uncharacterized protein</fullName>
    </submittedName>
</protein>
<dbReference type="EMBL" id="JAVYJV010000004">
    <property type="protein sequence ID" value="KAK4372616.1"/>
    <property type="molecule type" value="Genomic_DNA"/>
</dbReference>
<comment type="caution">
    <text evidence="1">The sequence shown here is derived from an EMBL/GenBank/DDBJ whole genome shotgun (WGS) entry which is preliminary data.</text>
</comment>
<reference evidence="1" key="1">
    <citation type="submission" date="2023-12" db="EMBL/GenBank/DDBJ databases">
        <title>Genome assembly of Anisodus tanguticus.</title>
        <authorList>
            <person name="Wang Y.-J."/>
        </authorList>
    </citation>
    <scope>NUCLEOTIDE SEQUENCE</scope>
    <source>
        <strain evidence="1">KB-2021</strain>
        <tissue evidence="1">Leaf</tissue>
    </source>
</reference>